<proteinExistence type="predicted"/>
<sequence>MGSLHVSQRNMRRRAASQAQSPTAMLNFSTRSAGAPLAARLALPSRGFVHGSGSRSWGRDSGLTAAVQLRRLVNFGEGGMGPLISRHPRGAGAWPHGVGG</sequence>
<feature type="region of interest" description="Disordered" evidence="1">
    <location>
        <begin position="1"/>
        <end position="24"/>
    </location>
</feature>
<evidence type="ECO:0000256" key="1">
    <source>
        <dbReference type="SAM" id="MobiDB-lite"/>
    </source>
</evidence>
<reference evidence="2" key="1">
    <citation type="submission" date="2021-01" db="EMBL/GenBank/DDBJ databases">
        <authorList>
            <person name="Corre E."/>
            <person name="Pelletier E."/>
            <person name="Niang G."/>
            <person name="Scheremetjew M."/>
            <person name="Finn R."/>
            <person name="Kale V."/>
            <person name="Holt S."/>
            <person name="Cochrane G."/>
            <person name="Meng A."/>
            <person name="Brown T."/>
            <person name="Cohen L."/>
        </authorList>
    </citation>
    <scope>NUCLEOTIDE SEQUENCE</scope>
    <source>
        <strain evidence="2">CCMP1594</strain>
    </source>
</reference>
<accession>A0A7S4D4S2</accession>
<protein>
    <submittedName>
        <fullName evidence="2">Uncharacterized protein</fullName>
    </submittedName>
</protein>
<dbReference type="AlphaFoldDB" id="A0A7S4D4S2"/>
<dbReference type="EMBL" id="HBJA01075600">
    <property type="protein sequence ID" value="CAE0815367.1"/>
    <property type="molecule type" value="Transcribed_RNA"/>
</dbReference>
<evidence type="ECO:0000313" key="2">
    <source>
        <dbReference type="EMBL" id="CAE0815367.1"/>
    </source>
</evidence>
<name>A0A7S4D4S2_9EUGL</name>
<gene>
    <name evidence="2" type="ORF">EGYM00163_LOCUS26524</name>
</gene>
<organism evidence="2">
    <name type="scientific">Eutreptiella gymnastica</name>
    <dbReference type="NCBI Taxonomy" id="73025"/>
    <lineage>
        <taxon>Eukaryota</taxon>
        <taxon>Discoba</taxon>
        <taxon>Euglenozoa</taxon>
        <taxon>Euglenida</taxon>
        <taxon>Spirocuta</taxon>
        <taxon>Euglenophyceae</taxon>
        <taxon>Eutreptiales</taxon>
        <taxon>Eutreptiaceae</taxon>
        <taxon>Eutreptiella</taxon>
    </lineage>
</organism>
<feature type="region of interest" description="Disordered" evidence="1">
    <location>
        <begin position="79"/>
        <end position="100"/>
    </location>
</feature>